<keyword evidence="2" id="KW-1185">Reference proteome</keyword>
<accession>A0A5N6UAB5</accession>
<sequence length="80" mass="8822">MSSSLKAFLNQNPHISYVDSSKSQHASLRTSFINEASVVPQEAILRSTFLAVSLYISRPMTSQIPGSFPPSIGCLDNRYM</sequence>
<dbReference type="EMBL" id="ML738837">
    <property type="protein sequence ID" value="KAE8155536.1"/>
    <property type="molecule type" value="Genomic_DNA"/>
</dbReference>
<organism evidence="1 2">
    <name type="scientific">Aspergillus tamarii</name>
    <dbReference type="NCBI Taxonomy" id="41984"/>
    <lineage>
        <taxon>Eukaryota</taxon>
        <taxon>Fungi</taxon>
        <taxon>Dikarya</taxon>
        <taxon>Ascomycota</taxon>
        <taxon>Pezizomycotina</taxon>
        <taxon>Eurotiomycetes</taxon>
        <taxon>Eurotiomycetidae</taxon>
        <taxon>Eurotiales</taxon>
        <taxon>Aspergillaceae</taxon>
        <taxon>Aspergillus</taxon>
        <taxon>Aspergillus subgen. Circumdati</taxon>
    </lineage>
</organism>
<name>A0A5N6UAB5_ASPTM</name>
<gene>
    <name evidence="1" type="ORF">BDV40DRAFT_283525</name>
</gene>
<proteinExistence type="predicted"/>
<reference evidence="1 2" key="1">
    <citation type="submission" date="2019-04" db="EMBL/GenBank/DDBJ databases">
        <title>Friends and foes A comparative genomics study of 23 Aspergillus species from section Flavi.</title>
        <authorList>
            <consortium name="DOE Joint Genome Institute"/>
            <person name="Kjaerbolling I."/>
            <person name="Vesth T."/>
            <person name="Frisvad J.C."/>
            <person name="Nybo J.L."/>
            <person name="Theobald S."/>
            <person name="Kildgaard S."/>
            <person name="Isbrandt T."/>
            <person name="Kuo A."/>
            <person name="Sato A."/>
            <person name="Lyhne E.K."/>
            <person name="Kogle M.E."/>
            <person name="Wiebenga A."/>
            <person name="Kun R.S."/>
            <person name="Lubbers R.J."/>
            <person name="Makela M.R."/>
            <person name="Barry K."/>
            <person name="Chovatia M."/>
            <person name="Clum A."/>
            <person name="Daum C."/>
            <person name="Haridas S."/>
            <person name="He G."/>
            <person name="LaButti K."/>
            <person name="Lipzen A."/>
            <person name="Mondo S."/>
            <person name="Riley R."/>
            <person name="Salamov A."/>
            <person name="Simmons B.A."/>
            <person name="Magnuson J.K."/>
            <person name="Henrissat B."/>
            <person name="Mortensen U.H."/>
            <person name="Larsen T.O."/>
            <person name="Devries R.P."/>
            <person name="Grigoriev I.V."/>
            <person name="Machida M."/>
            <person name="Baker S.E."/>
            <person name="Andersen M.R."/>
        </authorList>
    </citation>
    <scope>NUCLEOTIDE SEQUENCE [LARGE SCALE GENOMIC DNA]</scope>
    <source>
        <strain evidence="1 2">CBS 117626</strain>
    </source>
</reference>
<evidence type="ECO:0000313" key="1">
    <source>
        <dbReference type="EMBL" id="KAE8155536.1"/>
    </source>
</evidence>
<protein>
    <submittedName>
        <fullName evidence="1">Uncharacterized protein</fullName>
    </submittedName>
</protein>
<dbReference type="Proteomes" id="UP000326950">
    <property type="component" value="Unassembled WGS sequence"/>
</dbReference>
<dbReference type="AlphaFoldDB" id="A0A5N6UAB5"/>
<evidence type="ECO:0000313" key="2">
    <source>
        <dbReference type="Proteomes" id="UP000326950"/>
    </source>
</evidence>